<protein>
    <submittedName>
        <fullName evidence="1">Uncharacterized protein</fullName>
    </submittedName>
</protein>
<comment type="caution">
    <text evidence="1">The sequence shown here is derived from an EMBL/GenBank/DDBJ whole genome shotgun (WGS) entry which is preliminary data.</text>
</comment>
<sequence length="349" mass="39708">MVQSLDVTTAFFNFQKSILNNKWKLTLEDHMHSAMAVQSILFLASDQYNYDDISTYFNQTMYAATIQTIESAYGIKKPRFPMETITKTLSVIQDVSSNIISRAKGIRQLMDLDLPSQQTKFVKSIIQLMGKLPRHQISNDINESELGSRFIDPFLCGLFDDPDQGIFLRWTNELTLEARKDCGPTTKNRPDICITSLHGRRLSISHGFGEVKSAAFESNHFFLCKDLLRVATFCKDALDAGNMEAVLGIQAIGRDIYFYVLLLPTNGVYVFLELGKVQVPNCIQDLPKLVMDAPLLLLIIDVFERLCTLSPHTLDLNRHRPTIDRSIFNQIFSTSQNRKRLCPLQRSNN</sequence>
<gene>
    <name evidence="1" type="ORF">DM01DRAFT_260139</name>
</gene>
<keyword evidence="2" id="KW-1185">Reference proteome</keyword>
<dbReference type="EMBL" id="MCGT01000028">
    <property type="protein sequence ID" value="ORX48778.1"/>
    <property type="molecule type" value="Genomic_DNA"/>
</dbReference>
<evidence type="ECO:0000313" key="1">
    <source>
        <dbReference type="EMBL" id="ORX48778.1"/>
    </source>
</evidence>
<evidence type="ECO:0000313" key="2">
    <source>
        <dbReference type="Proteomes" id="UP000242146"/>
    </source>
</evidence>
<reference evidence="1 2" key="1">
    <citation type="submission" date="2016-07" db="EMBL/GenBank/DDBJ databases">
        <title>Pervasive Adenine N6-methylation of Active Genes in Fungi.</title>
        <authorList>
            <consortium name="DOE Joint Genome Institute"/>
            <person name="Mondo S.J."/>
            <person name="Dannebaum R.O."/>
            <person name="Kuo R.C."/>
            <person name="Labutti K."/>
            <person name="Haridas S."/>
            <person name="Kuo A."/>
            <person name="Salamov A."/>
            <person name="Ahrendt S.R."/>
            <person name="Lipzen A."/>
            <person name="Sullivan W."/>
            <person name="Andreopoulos W.B."/>
            <person name="Clum A."/>
            <person name="Lindquist E."/>
            <person name="Daum C."/>
            <person name="Ramamoorthy G.K."/>
            <person name="Gryganskyi A."/>
            <person name="Culley D."/>
            <person name="Magnuson J.K."/>
            <person name="James T.Y."/>
            <person name="O'Malley M.A."/>
            <person name="Stajich J.E."/>
            <person name="Spatafora J.W."/>
            <person name="Visel A."/>
            <person name="Grigoriev I.V."/>
        </authorList>
    </citation>
    <scope>NUCLEOTIDE SEQUENCE [LARGE SCALE GENOMIC DNA]</scope>
    <source>
        <strain evidence="1 2">NRRL 3301</strain>
    </source>
</reference>
<proteinExistence type="predicted"/>
<dbReference type="Proteomes" id="UP000242146">
    <property type="component" value="Unassembled WGS sequence"/>
</dbReference>
<accession>A0A1X2G9X9</accession>
<dbReference type="AlphaFoldDB" id="A0A1X2G9X9"/>
<name>A0A1X2G9X9_9FUNG</name>
<organism evidence="1 2">
    <name type="scientific">Hesseltinella vesiculosa</name>
    <dbReference type="NCBI Taxonomy" id="101127"/>
    <lineage>
        <taxon>Eukaryota</taxon>
        <taxon>Fungi</taxon>
        <taxon>Fungi incertae sedis</taxon>
        <taxon>Mucoromycota</taxon>
        <taxon>Mucoromycotina</taxon>
        <taxon>Mucoromycetes</taxon>
        <taxon>Mucorales</taxon>
        <taxon>Cunninghamellaceae</taxon>
        <taxon>Hesseltinella</taxon>
    </lineage>
</organism>
<dbReference type="OrthoDB" id="2370938at2759"/>